<evidence type="ECO:0000313" key="2">
    <source>
        <dbReference type="EMBL" id="RZB76544.1"/>
    </source>
</evidence>
<keyword evidence="1" id="KW-0812">Transmembrane</keyword>
<evidence type="ECO:0000256" key="1">
    <source>
        <dbReference type="SAM" id="Phobius"/>
    </source>
</evidence>
<keyword evidence="3" id="KW-1185">Reference proteome</keyword>
<keyword evidence="1" id="KW-1133">Transmembrane helix</keyword>
<evidence type="ECO:0000313" key="3">
    <source>
        <dbReference type="Proteomes" id="UP000289340"/>
    </source>
</evidence>
<sequence length="138" mass="16091">MFAATRRRYPAVVAIRPVVVSQIVSRLRHVLVTFSYFGAPYHFFARFFDYLPLLWRPSYTELLLRQRPSSPTNSISCPLPLVPFAAAADKGRWLFLVLFIVVYIVVFKEDKWGLKSKDELREQPAAILHQWCHPVPHH</sequence>
<comment type="caution">
    <text evidence="2">The sequence shown here is derived from an EMBL/GenBank/DDBJ whole genome shotgun (WGS) entry which is preliminary data.</text>
</comment>
<protein>
    <submittedName>
        <fullName evidence="2">Uncharacterized protein</fullName>
    </submittedName>
</protein>
<dbReference type="Proteomes" id="UP000289340">
    <property type="component" value="Chromosome 12"/>
</dbReference>
<keyword evidence="1" id="KW-0472">Membrane</keyword>
<feature type="transmembrane region" description="Helical" evidence="1">
    <location>
        <begin position="91"/>
        <end position="107"/>
    </location>
</feature>
<dbReference type="EMBL" id="QZWG01000012">
    <property type="protein sequence ID" value="RZB76544.1"/>
    <property type="molecule type" value="Genomic_DNA"/>
</dbReference>
<accession>A0A445HS71</accession>
<dbReference type="AlphaFoldDB" id="A0A445HS71"/>
<reference evidence="2 3" key="1">
    <citation type="submission" date="2018-09" db="EMBL/GenBank/DDBJ databases">
        <title>A high-quality reference genome of wild soybean provides a powerful tool to mine soybean genomes.</title>
        <authorList>
            <person name="Xie M."/>
            <person name="Chung C.Y.L."/>
            <person name="Li M.-W."/>
            <person name="Wong F.-L."/>
            <person name="Chan T.-F."/>
            <person name="Lam H.-M."/>
        </authorList>
    </citation>
    <scope>NUCLEOTIDE SEQUENCE [LARGE SCALE GENOMIC DNA]</scope>
    <source>
        <strain evidence="3">cv. W05</strain>
        <tissue evidence="2">Hypocotyl of etiolated seedlings</tissue>
    </source>
</reference>
<organism evidence="2 3">
    <name type="scientific">Glycine soja</name>
    <name type="common">Wild soybean</name>
    <dbReference type="NCBI Taxonomy" id="3848"/>
    <lineage>
        <taxon>Eukaryota</taxon>
        <taxon>Viridiplantae</taxon>
        <taxon>Streptophyta</taxon>
        <taxon>Embryophyta</taxon>
        <taxon>Tracheophyta</taxon>
        <taxon>Spermatophyta</taxon>
        <taxon>Magnoliopsida</taxon>
        <taxon>eudicotyledons</taxon>
        <taxon>Gunneridae</taxon>
        <taxon>Pentapetalae</taxon>
        <taxon>rosids</taxon>
        <taxon>fabids</taxon>
        <taxon>Fabales</taxon>
        <taxon>Fabaceae</taxon>
        <taxon>Papilionoideae</taxon>
        <taxon>50 kb inversion clade</taxon>
        <taxon>NPAAA clade</taxon>
        <taxon>indigoferoid/millettioid clade</taxon>
        <taxon>Phaseoleae</taxon>
        <taxon>Glycine</taxon>
        <taxon>Glycine subgen. Soja</taxon>
    </lineage>
</organism>
<name>A0A445HS71_GLYSO</name>
<proteinExistence type="predicted"/>
<gene>
    <name evidence="2" type="ORF">D0Y65_034830</name>
</gene>